<gene>
    <name evidence="2" type="ORF">CIB84_007420</name>
</gene>
<dbReference type="Pfam" id="PF13918">
    <property type="entry name" value="PLDc_3"/>
    <property type="match status" value="1"/>
</dbReference>
<dbReference type="PANTHER" id="PTHR10185:SF9">
    <property type="entry name" value="INACTIVE PHOSPHOLIPASE D5"/>
    <property type="match status" value="1"/>
</dbReference>
<dbReference type="Proteomes" id="UP000237246">
    <property type="component" value="Unassembled WGS sequence"/>
</dbReference>
<accession>A0A2P4SXJ7</accession>
<dbReference type="Gene3D" id="3.30.870.10">
    <property type="entry name" value="Endonuclease Chain A"/>
    <property type="match status" value="1"/>
</dbReference>
<protein>
    <recommendedName>
        <fullName evidence="1">PLD-like domain-containing protein</fullName>
    </recommendedName>
</protein>
<feature type="domain" description="PLD-like" evidence="1">
    <location>
        <begin position="1"/>
        <end position="175"/>
    </location>
</feature>
<sequence>MKELGVIVYNCSCLVLDLQRIFALYSSLKYKNKIPPSWSKRLYGVYDTQNKLTLQLNETKSEAFVSNSPKLFCPKDRVLDIEAIYNVIDDAKQFVYIAVMDYLPIVIDTNAKRYWPFLDGKIREALVLRSIKVRLLISFSRDTDPLTFNFVSSLKAICTEVPSCSLKVKFFDLEEESACFLKDQKNTSFPKLNRNKYMVTDGAAYIDLKGLWVLVKYLDYLFSINAATLSAITKICNAHVTLDFDKGGNFDWVGNAFTQNAGAGLVINQADAGNSTSIIKQLKAVFERDWYSHYAKSLQPTKMPNCFNHKLSKATSNKTAMSNVN</sequence>
<evidence type="ECO:0000313" key="3">
    <source>
        <dbReference type="Proteomes" id="UP000237246"/>
    </source>
</evidence>
<reference evidence="2 3" key="1">
    <citation type="submission" date="2018-01" db="EMBL/GenBank/DDBJ databases">
        <title>Comparison of the Chinese Bamboo Partridge and Red Junglefowl genome sequences highlights the importance of demography in genome evolution.</title>
        <authorList>
            <person name="Tiley G.P."/>
            <person name="Kimball R.T."/>
            <person name="Braun E.L."/>
            <person name="Burleigh J.G."/>
        </authorList>
    </citation>
    <scope>NUCLEOTIDE SEQUENCE [LARGE SCALE GENOMIC DNA]</scope>
    <source>
        <strain evidence="2">RTK389</strain>
        <tissue evidence="2">Blood</tissue>
    </source>
</reference>
<dbReference type="InterPro" id="IPR032803">
    <property type="entry name" value="PLDc_3"/>
</dbReference>
<dbReference type="SUPFAM" id="SSF56024">
    <property type="entry name" value="Phospholipase D/nuclease"/>
    <property type="match status" value="1"/>
</dbReference>
<evidence type="ECO:0000313" key="2">
    <source>
        <dbReference type="EMBL" id="POI28830.1"/>
    </source>
</evidence>
<comment type="caution">
    <text evidence="2">The sequence shown here is derived from an EMBL/GenBank/DDBJ whole genome shotgun (WGS) entry which is preliminary data.</text>
</comment>
<keyword evidence="3" id="KW-1185">Reference proteome</keyword>
<dbReference type="AlphaFoldDB" id="A0A2P4SXJ7"/>
<proteinExistence type="predicted"/>
<dbReference type="OrthoDB" id="1923775at2759"/>
<dbReference type="InterPro" id="IPR050874">
    <property type="entry name" value="Diverse_PLD-related"/>
</dbReference>
<dbReference type="EMBL" id="PPHD01017767">
    <property type="protein sequence ID" value="POI28830.1"/>
    <property type="molecule type" value="Genomic_DNA"/>
</dbReference>
<dbReference type="PANTHER" id="PTHR10185">
    <property type="entry name" value="PHOSPHOLIPASE D - RELATED"/>
    <property type="match status" value="1"/>
</dbReference>
<evidence type="ECO:0000259" key="1">
    <source>
        <dbReference type="Pfam" id="PF13918"/>
    </source>
</evidence>
<name>A0A2P4SXJ7_BAMTH</name>
<organism evidence="2 3">
    <name type="scientific">Bambusicola thoracicus</name>
    <name type="common">Chinese bamboo-partridge</name>
    <name type="synonym">Perdix thoracica</name>
    <dbReference type="NCBI Taxonomy" id="9083"/>
    <lineage>
        <taxon>Eukaryota</taxon>
        <taxon>Metazoa</taxon>
        <taxon>Chordata</taxon>
        <taxon>Craniata</taxon>
        <taxon>Vertebrata</taxon>
        <taxon>Euteleostomi</taxon>
        <taxon>Archelosauria</taxon>
        <taxon>Archosauria</taxon>
        <taxon>Dinosauria</taxon>
        <taxon>Saurischia</taxon>
        <taxon>Theropoda</taxon>
        <taxon>Coelurosauria</taxon>
        <taxon>Aves</taxon>
        <taxon>Neognathae</taxon>
        <taxon>Galloanserae</taxon>
        <taxon>Galliformes</taxon>
        <taxon>Phasianidae</taxon>
        <taxon>Perdicinae</taxon>
        <taxon>Bambusicola</taxon>
    </lineage>
</organism>